<evidence type="ECO:0000313" key="2">
    <source>
        <dbReference type="Proteomes" id="UP000054324"/>
    </source>
</evidence>
<name>A0A074Z4Y0_OPIVI</name>
<keyword evidence="2" id="KW-1185">Reference proteome</keyword>
<proteinExistence type="predicted"/>
<accession>A0A074Z4Y0</accession>
<organism evidence="1 2">
    <name type="scientific">Opisthorchis viverrini</name>
    <name type="common">Southeast Asian liver fluke</name>
    <dbReference type="NCBI Taxonomy" id="6198"/>
    <lineage>
        <taxon>Eukaryota</taxon>
        <taxon>Metazoa</taxon>
        <taxon>Spiralia</taxon>
        <taxon>Lophotrochozoa</taxon>
        <taxon>Platyhelminthes</taxon>
        <taxon>Trematoda</taxon>
        <taxon>Digenea</taxon>
        <taxon>Opisthorchiida</taxon>
        <taxon>Opisthorchiata</taxon>
        <taxon>Opisthorchiidae</taxon>
        <taxon>Opisthorchis</taxon>
    </lineage>
</organism>
<evidence type="ECO:0000313" key="1">
    <source>
        <dbReference type="EMBL" id="KER22136.1"/>
    </source>
</evidence>
<gene>
    <name evidence="1" type="ORF">T265_09704</name>
</gene>
<dbReference type="EMBL" id="KL596917">
    <property type="protein sequence ID" value="KER22136.1"/>
    <property type="molecule type" value="Genomic_DNA"/>
</dbReference>
<dbReference type="Proteomes" id="UP000054324">
    <property type="component" value="Unassembled WGS sequence"/>
</dbReference>
<dbReference type="AlphaFoldDB" id="A0A074Z4Y0"/>
<sequence length="82" mass="8827">MLFERLPCRRMAFAAEYHGQSLVPLVESSACSLPPNDIQPSATAAENNASVQAFTQRQVSSAKNSSNYLIGYLRGNSPPGIV</sequence>
<dbReference type="RefSeq" id="XP_009174124.1">
    <property type="nucleotide sequence ID" value="XM_009175860.1"/>
</dbReference>
<dbReference type="KEGG" id="ovi:T265_09704"/>
<dbReference type="GeneID" id="20323872"/>
<reference evidence="1 2" key="1">
    <citation type="submission" date="2013-11" db="EMBL/GenBank/DDBJ databases">
        <title>Opisthorchis viverrini - life in the bile duct.</title>
        <authorList>
            <person name="Young N.D."/>
            <person name="Nagarajan N."/>
            <person name="Lin S.J."/>
            <person name="Korhonen P.K."/>
            <person name="Jex A.R."/>
            <person name="Hall R.S."/>
            <person name="Safavi-Hemami H."/>
            <person name="Kaewkong W."/>
            <person name="Bertrand D."/>
            <person name="Gao S."/>
            <person name="Seet Q."/>
            <person name="Wongkham S."/>
            <person name="Teh B.T."/>
            <person name="Wongkham C."/>
            <person name="Intapan P.M."/>
            <person name="Maleewong W."/>
            <person name="Yang X."/>
            <person name="Hu M."/>
            <person name="Wang Z."/>
            <person name="Hofmann A."/>
            <person name="Sternberg P.W."/>
            <person name="Tan P."/>
            <person name="Wang J."/>
            <person name="Gasser R.B."/>
        </authorList>
    </citation>
    <scope>NUCLEOTIDE SEQUENCE [LARGE SCALE GENOMIC DNA]</scope>
</reference>
<dbReference type="CTD" id="20323872"/>
<protein>
    <submittedName>
        <fullName evidence="1">Uncharacterized protein</fullName>
    </submittedName>
</protein>